<dbReference type="HOGENOM" id="CLU_2869867_0_0_1"/>
<evidence type="ECO:0000313" key="1">
    <source>
        <dbReference type="EMBL" id="EFX60550.1"/>
    </source>
</evidence>
<name>E9I630_DAPPU</name>
<dbReference type="Proteomes" id="UP000000305">
    <property type="component" value="Unassembled WGS sequence"/>
</dbReference>
<sequence>MFLDTSIKNLCCAAITGATNNLLTGSAGDRNQSLIAFFQSVDALVHFTPHPLHPMGQAGNKVPN</sequence>
<gene>
    <name evidence="1" type="ORF">DAPPUDRAFT_342723</name>
</gene>
<reference evidence="1 2" key="1">
    <citation type="journal article" date="2011" name="Science">
        <title>The ecoresponsive genome of Daphnia pulex.</title>
        <authorList>
            <person name="Colbourne J.K."/>
            <person name="Pfrender M.E."/>
            <person name="Gilbert D."/>
            <person name="Thomas W.K."/>
            <person name="Tucker A."/>
            <person name="Oakley T.H."/>
            <person name="Tokishita S."/>
            <person name="Aerts A."/>
            <person name="Arnold G.J."/>
            <person name="Basu M.K."/>
            <person name="Bauer D.J."/>
            <person name="Caceres C.E."/>
            <person name="Carmel L."/>
            <person name="Casola C."/>
            <person name="Choi J.H."/>
            <person name="Detter J.C."/>
            <person name="Dong Q."/>
            <person name="Dusheyko S."/>
            <person name="Eads B.D."/>
            <person name="Frohlich T."/>
            <person name="Geiler-Samerotte K.A."/>
            <person name="Gerlach D."/>
            <person name="Hatcher P."/>
            <person name="Jogdeo S."/>
            <person name="Krijgsveld J."/>
            <person name="Kriventseva E.V."/>
            <person name="Kultz D."/>
            <person name="Laforsch C."/>
            <person name="Lindquist E."/>
            <person name="Lopez J."/>
            <person name="Manak J.R."/>
            <person name="Muller J."/>
            <person name="Pangilinan J."/>
            <person name="Patwardhan R.P."/>
            <person name="Pitluck S."/>
            <person name="Pritham E.J."/>
            <person name="Rechtsteiner A."/>
            <person name="Rho M."/>
            <person name="Rogozin I.B."/>
            <person name="Sakarya O."/>
            <person name="Salamov A."/>
            <person name="Schaack S."/>
            <person name="Shapiro H."/>
            <person name="Shiga Y."/>
            <person name="Skalitzky C."/>
            <person name="Smith Z."/>
            <person name="Souvorov A."/>
            <person name="Sung W."/>
            <person name="Tang Z."/>
            <person name="Tsuchiya D."/>
            <person name="Tu H."/>
            <person name="Vos H."/>
            <person name="Wang M."/>
            <person name="Wolf Y.I."/>
            <person name="Yamagata H."/>
            <person name="Yamada T."/>
            <person name="Ye Y."/>
            <person name="Shaw J.R."/>
            <person name="Andrews J."/>
            <person name="Crease T.J."/>
            <person name="Tang H."/>
            <person name="Lucas S.M."/>
            <person name="Robertson H.M."/>
            <person name="Bork P."/>
            <person name="Koonin E.V."/>
            <person name="Zdobnov E.M."/>
            <person name="Grigoriev I.V."/>
            <person name="Lynch M."/>
            <person name="Boore J.L."/>
        </authorList>
    </citation>
    <scope>NUCLEOTIDE SEQUENCE [LARGE SCALE GENOMIC DNA]</scope>
</reference>
<organism evidence="1 2">
    <name type="scientific">Daphnia pulex</name>
    <name type="common">Water flea</name>
    <dbReference type="NCBI Taxonomy" id="6669"/>
    <lineage>
        <taxon>Eukaryota</taxon>
        <taxon>Metazoa</taxon>
        <taxon>Ecdysozoa</taxon>
        <taxon>Arthropoda</taxon>
        <taxon>Crustacea</taxon>
        <taxon>Branchiopoda</taxon>
        <taxon>Diplostraca</taxon>
        <taxon>Cladocera</taxon>
        <taxon>Anomopoda</taxon>
        <taxon>Daphniidae</taxon>
        <taxon>Daphnia</taxon>
    </lineage>
</organism>
<dbReference type="InParanoid" id="E9I630"/>
<dbReference type="AlphaFoldDB" id="E9I630"/>
<dbReference type="KEGG" id="dpx:DAPPUDRAFT_342723"/>
<keyword evidence="2" id="KW-1185">Reference proteome</keyword>
<accession>E9I630</accession>
<dbReference type="EMBL" id="GL736094">
    <property type="protein sequence ID" value="EFX60550.1"/>
    <property type="molecule type" value="Genomic_DNA"/>
</dbReference>
<evidence type="ECO:0000313" key="2">
    <source>
        <dbReference type="Proteomes" id="UP000000305"/>
    </source>
</evidence>
<protein>
    <submittedName>
        <fullName evidence="1">Uncharacterized protein</fullName>
    </submittedName>
</protein>
<proteinExistence type="predicted"/>